<reference evidence="1 2" key="1">
    <citation type="journal article" date="2015" name="Nature">
        <title>rRNA introns, odd ribosomes, and small enigmatic genomes across a large radiation of phyla.</title>
        <authorList>
            <person name="Brown C.T."/>
            <person name="Hug L.A."/>
            <person name="Thomas B.C."/>
            <person name="Sharon I."/>
            <person name="Castelle C.J."/>
            <person name="Singh A."/>
            <person name="Wilkins M.J."/>
            <person name="Williams K.H."/>
            <person name="Banfield J.F."/>
        </authorList>
    </citation>
    <scope>NUCLEOTIDE SEQUENCE [LARGE SCALE GENOMIC DNA]</scope>
</reference>
<evidence type="ECO:0000313" key="2">
    <source>
        <dbReference type="Proteomes" id="UP000034922"/>
    </source>
</evidence>
<name>A0A0G1N8S3_9BACT</name>
<dbReference type="Proteomes" id="UP000034922">
    <property type="component" value="Unassembled WGS sequence"/>
</dbReference>
<organism evidence="1 2">
    <name type="scientific">Candidatus Woesebacteria bacterium GW2011_GWC2_45_9</name>
    <dbReference type="NCBI Taxonomy" id="1618589"/>
    <lineage>
        <taxon>Bacteria</taxon>
        <taxon>Candidatus Woeseibacteriota</taxon>
    </lineage>
</organism>
<gene>
    <name evidence="1" type="ORF">UX25_C0026G0005</name>
</gene>
<protein>
    <submittedName>
        <fullName evidence="1">Uncharacterized protein</fullName>
    </submittedName>
</protein>
<proteinExistence type="predicted"/>
<accession>A0A0G1N8S3</accession>
<dbReference type="AlphaFoldDB" id="A0A0G1N8S3"/>
<comment type="caution">
    <text evidence="1">The sequence shown here is derived from an EMBL/GenBank/DDBJ whole genome shotgun (WGS) entry which is preliminary data.</text>
</comment>
<dbReference type="EMBL" id="LCLM01000026">
    <property type="protein sequence ID" value="KKU16697.1"/>
    <property type="molecule type" value="Genomic_DNA"/>
</dbReference>
<evidence type="ECO:0000313" key="1">
    <source>
        <dbReference type="EMBL" id="KKU16697.1"/>
    </source>
</evidence>
<sequence length="126" mass="14446">MRESLSERFLDRLFSRPKRKSPKPNCYGLARSELGLGSDEFRDPEQIWDDYVRTDDLNSADILAFLDMSTYLGKPETVHAVANKPDKDGNIRHRRDCGQPVESIPLNELIDYHKSRGHVVVGFKIS</sequence>